<protein>
    <submittedName>
        <fullName evidence="1">Uncharacterized protein</fullName>
    </submittedName>
</protein>
<evidence type="ECO:0000313" key="1">
    <source>
        <dbReference type="EMBL" id="KAA2249538.1"/>
    </source>
</evidence>
<dbReference type="EMBL" id="VUOB01000094">
    <property type="protein sequence ID" value="KAA2249538.1"/>
    <property type="molecule type" value="Genomic_DNA"/>
</dbReference>
<name>A0A5B2WF60_9PSEU</name>
<dbReference type="Proteomes" id="UP000323454">
    <property type="component" value="Unassembled WGS sequence"/>
</dbReference>
<organism evidence="1 2">
    <name type="scientific">Solihabitans fulvus</name>
    <dbReference type="NCBI Taxonomy" id="1892852"/>
    <lineage>
        <taxon>Bacteria</taxon>
        <taxon>Bacillati</taxon>
        <taxon>Actinomycetota</taxon>
        <taxon>Actinomycetes</taxon>
        <taxon>Pseudonocardiales</taxon>
        <taxon>Pseudonocardiaceae</taxon>
        <taxon>Solihabitans</taxon>
    </lineage>
</organism>
<keyword evidence="2" id="KW-1185">Reference proteome</keyword>
<sequence>MTDEQVSAALDKVAAVLRTRALSSALGRHGRIEVGVSTAAAMTPEQRYATGLYFPRYALFQWASVVLVLRPDNVHRNEPVVADLQWTVLFERLDVEIVDAMLARELPVEEVLRRRDLRWSRTVTIDRLAVGDSSVWSLKASVRVHDAEGELVAMGTEQLDPAHVVEVARILRLPGFLSVVD</sequence>
<dbReference type="RefSeq" id="WP_149855011.1">
    <property type="nucleotide sequence ID" value="NZ_VUOB01000094.1"/>
</dbReference>
<dbReference type="AlphaFoldDB" id="A0A5B2WF60"/>
<comment type="caution">
    <text evidence="1">The sequence shown here is derived from an EMBL/GenBank/DDBJ whole genome shotgun (WGS) entry which is preliminary data.</text>
</comment>
<proteinExistence type="predicted"/>
<gene>
    <name evidence="1" type="ORF">F0L68_39285</name>
</gene>
<accession>A0A5B2WF60</accession>
<reference evidence="1 2" key="2">
    <citation type="submission" date="2019-09" db="EMBL/GenBank/DDBJ databases">
        <authorList>
            <person name="Jin C."/>
        </authorList>
    </citation>
    <scope>NUCLEOTIDE SEQUENCE [LARGE SCALE GENOMIC DNA]</scope>
    <source>
        <strain evidence="1 2">AN110305</strain>
    </source>
</reference>
<reference evidence="1 2" key="1">
    <citation type="submission" date="2019-09" db="EMBL/GenBank/DDBJ databases">
        <title>Goodfellowia gen. nov., a new genus of the Pseudonocardineae related to Actinoalloteichus, containing Goodfellowia coeruleoviolacea gen. nov., comb. nov. gen. nov., comb. nov.</title>
        <authorList>
            <person name="Labeda D."/>
        </authorList>
    </citation>
    <scope>NUCLEOTIDE SEQUENCE [LARGE SCALE GENOMIC DNA]</scope>
    <source>
        <strain evidence="1 2">AN110305</strain>
    </source>
</reference>
<evidence type="ECO:0000313" key="2">
    <source>
        <dbReference type="Proteomes" id="UP000323454"/>
    </source>
</evidence>